<dbReference type="RefSeq" id="WP_131291854.1">
    <property type="nucleotide sequence ID" value="NZ_SJKA01000007.1"/>
</dbReference>
<dbReference type="AlphaFoldDB" id="A0A4V2M3C7"/>
<keyword evidence="1" id="KW-0472">Membrane</keyword>
<evidence type="ECO:0000256" key="1">
    <source>
        <dbReference type="SAM" id="Phobius"/>
    </source>
</evidence>
<dbReference type="EMBL" id="SJKA01000007">
    <property type="protein sequence ID" value="TCC31532.1"/>
    <property type="molecule type" value="Genomic_DNA"/>
</dbReference>
<comment type="caution">
    <text evidence="2">The sequence shown here is derived from an EMBL/GenBank/DDBJ whole genome shotgun (WGS) entry which is preliminary data.</text>
</comment>
<reference evidence="2 3" key="1">
    <citation type="submission" date="2019-02" db="EMBL/GenBank/DDBJ databases">
        <title>Kribbella capetownensis sp. nov. and Kribbella speibonae sp. nov., isolated from soil.</title>
        <authorList>
            <person name="Curtis S.M."/>
            <person name="Norton I."/>
            <person name="Everest G.J."/>
            <person name="Meyers P.R."/>
        </authorList>
    </citation>
    <scope>NUCLEOTIDE SEQUENCE [LARGE SCALE GENOMIC DNA]</scope>
    <source>
        <strain evidence="2 3">DSM 27082</strain>
    </source>
</reference>
<sequence>MRREDVQPLLVQAADRLPEPDLADAAWAAGVQSSRRRRRLVVLGVIAFIVGAIIASILIEVGTSGNADITPPPNPPGYVEASGKISGIDFWVAPPPGSERFLDRLETPLGDRLELPDKVRPLAKHTLDSVAAVVLVKQGDRYAPVLLGEDGSWAQADIGLVPVGGESPLSAGAVSPYGRIVAFPQPGELITVNATTAEISHFPLPGGREFRSVSWVQDEQRVLVSGSGAAYQVVVGEGGDGEQAVVQVSATNDPDEATSPYRIQTGSVMRYLFNGRWMENSPLTLPVRSWQGQTMSSNTAAARVFIAENLPEVPTRVSQPQVVAAISTLRTLPSRLLVLGEPQDNPPTFEGAGDRPFVREAGCCVVLGWYDDSNVLFRVHGWVLAWNLETGRVRRVTEMRVDQVALGPGLRL</sequence>
<name>A0A4V2M3C7_9ACTN</name>
<dbReference type="Proteomes" id="UP000292695">
    <property type="component" value="Unassembled WGS sequence"/>
</dbReference>
<keyword evidence="3" id="KW-1185">Reference proteome</keyword>
<protein>
    <recommendedName>
        <fullName evidence="4">WD40 repeat domain-containing protein</fullName>
    </recommendedName>
</protein>
<accession>A0A4V2M3C7</accession>
<keyword evidence="1" id="KW-1133">Transmembrane helix</keyword>
<proteinExistence type="predicted"/>
<evidence type="ECO:0000313" key="3">
    <source>
        <dbReference type="Proteomes" id="UP000292695"/>
    </source>
</evidence>
<evidence type="ECO:0000313" key="2">
    <source>
        <dbReference type="EMBL" id="TCC31532.1"/>
    </source>
</evidence>
<gene>
    <name evidence="2" type="ORF">E0H50_23020</name>
</gene>
<keyword evidence="1" id="KW-0812">Transmembrane</keyword>
<evidence type="ECO:0008006" key="4">
    <source>
        <dbReference type="Google" id="ProtNLM"/>
    </source>
</evidence>
<feature type="transmembrane region" description="Helical" evidence="1">
    <location>
        <begin position="40"/>
        <end position="59"/>
    </location>
</feature>
<dbReference type="OrthoDB" id="4855658at2"/>
<organism evidence="2 3">
    <name type="scientific">Kribbella sindirgiensis</name>
    <dbReference type="NCBI Taxonomy" id="1124744"/>
    <lineage>
        <taxon>Bacteria</taxon>
        <taxon>Bacillati</taxon>
        <taxon>Actinomycetota</taxon>
        <taxon>Actinomycetes</taxon>
        <taxon>Propionibacteriales</taxon>
        <taxon>Kribbellaceae</taxon>
        <taxon>Kribbella</taxon>
    </lineage>
</organism>
<dbReference type="SUPFAM" id="SSF75011">
    <property type="entry name" value="3-carboxy-cis,cis-mucoante lactonizing enzyme"/>
    <property type="match status" value="1"/>
</dbReference>